<evidence type="ECO:0008006" key="3">
    <source>
        <dbReference type="Google" id="ProtNLM"/>
    </source>
</evidence>
<dbReference type="STRING" id="651561.BBI00_11125"/>
<dbReference type="Proteomes" id="UP000093432">
    <property type="component" value="Unassembled WGS sequence"/>
</dbReference>
<evidence type="ECO:0000313" key="2">
    <source>
        <dbReference type="Proteomes" id="UP000093432"/>
    </source>
</evidence>
<dbReference type="OrthoDB" id="1348080at2"/>
<organism evidence="1 2">
    <name type="scientific">Chryseobacterium arthrosphaerae</name>
    <dbReference type="NCBI Taxonomy" id="651561"/>
    <lineage>
        <taxon>Bacteria</taxon>
        <taxon>Pseudomonadati</taxon>
        <taxon>Bacteroidota</taxon>
        <taxon>Flavobacteriia</taxon>
        <taxon>Flavobacteriales</taxon>
        <taxon>Weeksellaceae</taxon>
        <taxon>Chryseobacterium group</taxon>
        <taxon>Chryseobacterium</taxon>
    </lineage>
</organism>
<proteinExistence type="predicted"/>
<comment type="caution">
    <text evidence="1">The sequence shown here is derived from an EMBL/GenBank/DDBJ whole genome shotgun (WGS) entry which is preliminary data.</text>
</comment>
<dbReference type="RefSeq" id="WP_065398834.1">
    <property type="nucleotide sequence ID" value="NZ_MAYG01000001.1"/>
</dbReference>
<gene>
    <name evidence="1" type="ORF">BBI00_11125</name>
</gene>
<dbReference type="PROSITE" id="PS51257">
    <property type="entry name" value="PROKAR_LIPOPROTEIN"/>
    <property type="match status" value="1"/>
</dbReference>
<name>A0A1B8ZTC7_9FLAO</name>
<dbReference type="AlphaFoldDB" id="A0A1B8ZTC7"/>
<protein>
    <recommendedName>
        <fullName evidence="3">Lipoprotein</fullName>
    </recommendedName>
</protein>
<sequence>MKQLKYILIPAICVGMASCSPKEKKNDSPTVAETKSAAAISDLASLGMGENINDILQSGGWAVKDTVQADDITLMGNERLAFASGKLLKYDGTSLEGKNDYNTNKAIFHYGKVEKEFGPIANEKNEELGMYQLNIYSEPQAKALLENLKKTLQKPVFTTVHESFDSEVKDNTIIPTQNKFIQEVAIWKVRDLVYYYCETKIENKPEEYRCNMFVFKNREWVNLLQGSGYPDLNKIP</sequence>
<accession>A0A1B8ZTC7</accession>
<evidence type="ECO:0000313" key="1">
    <source>
        <dbReference type="EMBL" id="OCA74850.1"/>
    </source>
</evidence>
<reference evidence="2" key="1">
    <citation type="submission" date="2016-07" db="EMBL/GenBank/DDBJ databases">
        <authorList>
            <person name="Florea S."/>
            <person name="Webb J.S."/>
            <person name="Jaromczyk J."/>
            <person name="Schardl C.L."/>
        </authorList>
    </citation>
    <scope>NUCLEOTIDE SEQUENCE [LARGE SCALE GENOMIC DNA]</scope>
    <source>
        <strain evidence="2">CC-VM-7</strain>
    </source>
</reference>
<dbReference type="EMBL" id="MAYG01000001">
    <property type="protein sequence ID" value="OCA74850.1"/>
    <property type="molecule type" value="Genomic_DNA"/>
</dbReference>